<keyword evidence="9" id="KW-1185">Reference proteome</keyword>
<dbReference type="InterPro" id="IPR001345">
    <property type="entry name" value="PG/BPGM_mutase_AS"/>
</dbReference>
<dbReference type="AlphaFoldDB" id="A0A9N8DEN3"/>
<dbReference type="NCBIfam" id="TIGR01258">
    <property type="entry name" value="pgm_1"/>
    <property type="match status" value="1"/>
</dbReference>
<dbReference type="GO" id="GO:0004619">
    <property type="term" value="F:phosphoglycerate mutase activity"/>
    <property type="evidence" value="ECO:0007669"/>
    <property type="project" value="UniProtKB-EC"/>
</dbReference>
<evidence type="ECO:0000256" key="6">
    <source>
        <dbReference type="PIRSR" id="PIRSR613078-3"/>
    </source>
</evidence>
<feature type="binding site" evidence="5">
    <location>
        <begin position="97"/>
        <end position="98"/>
    </location>
    <ligand>
        <name>substrate</name>
    </ligand>
</feature>
<dbReference type="CDD" id="cd07067">
    <property type="entry name" value="HP_PGM_like"/>
    <property type="match status" value="1"/>
</dbReference>
<dbReference type="PANTHER" id="PTHR11931">
    <property type="entry name" value="PHOSPHOGLYCERATE MUTASE"/>
    <property type="match status" value="1"/>
</dbReference>
<dbReference type="HAMAP" id="MF_01039">
    <property type="entry name" value="PGAM_GpmA"/>
    <property type="match status" value="1"/>
</dbReference>
<dbReference type="GO" id="GO:0006096">
    <property type="term" value="P:glycolytic process"/>
    <property type="evidence" value="ECO:0007669"/>
    <property type="project" value="UniProtKB-KW"/>
</dbReference>
<feature type="binding site" evidence="5">
    <location>
        <position position="136"/>
    </location>
    <ligand>
        <name>substrate</name>
    </ligand>
</feature>
<dbReference type="EC" id="5.4.2.11" evidence="7"/>
<feature type="active site" description="Tele-phosphohistidine intermediate" evidence="4">
    <location>
        <position position="85"/>
    </location>
</feature>
<dbReference type="PROSITE" id="PS00175">
    <property type="entry name" value="PG_MUTASE"/>
    <property type="match status" value="1"/>
</dbReference>
<gene>
    <name evidence="8" type="ORF">SEMRO_120_G058660.1</name>
</gene>
<dbReference type="SUPFAM" id="SSF53254">
    <property type="entry name" value="Phosphoglycerate mutase-like"/>
    <property type="match status" value="1"/>
</dbReference>
<evidence type="ECO:0000313" key="8">
    <source>
        <dbReference type="EMBL" id="CAB9501872.1"/>
    </source>
</evidence>
<dbReference type="SMART" id="SM00855">
    <property type="entry name" value="PGAM"/>
    <property type="match status" value="1"/>
</dbReference>
<feature type="binding site" evidence="5">
    <location>
        <begin position="190"/>
        <end position="191"/>
    </location>
    <ligand>
        <name>substrate</name>
    </ligand>
</feature>
<dbReference type="InterPro" id="IPR005952">
    <property type="entry name" value="Phosphogly_mut1"/>
</dbReference>
<feature type="binding site" evidence="5">
    <location>
        <begin position="163"/>
        <end position="166"/>
    </location>
    <ligand>
        <name>substrate</name>
    </ligand>
</feature>
<keyword evidence="2 7" id="KW-0324">Glycolysis</keyword>
<evidence type="ECO:0000256" key="3">
    <source>
        <dbReference type="ARBA" id="ARBA00023235"/>
    </source>
</evidence>
<feature type="binding site" evidence="5">
    <location>
        <begin position="84"/>
        <end position="91"/>
    </location>
    <ligand>
        <name>substrate</name>
    </ligand>
</feature>
<proteinExistence type="inferred from homology"/>
<dbReference type="InterPro" id="IPR013078">
    <property type="entry name" value="His_Pase_superF_clade-1"/>
</dbReference>
<feature type="active site" description="Proton donor/acceptor" evidence="4">
    <location>
        <position position="163"/>
    </location>
</feature>
<dbReference type="Proteomes" id="UP001153069">
    <property type="component" value="Unassembled WGS sequence"/>
</dbReference>
<keyword evidence="3 7" id="KW-0413">Isomerase</keyword>
<accession>A0A9N8DEN3</accession>
<feature type="site" description="Transition state stabilizer" evidence="6">
    <location>
        <position position="264"/>
    </location>
</feature>
<comment type="similarity">
    <text evidence="1 7">Belongs to the phosphoglycerate mutase family. BPG-dependent PGAM subfamily.</text>
</comment>
<evidence type="ECO:0000256" key="5">
    <source>
        <dbReference type="PIRSR" id="PIRSR613078-2"/>
    </source>
</evidence>
<evidence type="ECO:0000256" key="2">
    <source>
        <dbReference type="ARBA" id="ARBA00023152"/>
    </source>
</evidence>
<dbReference type="Pfam" id="PF00300">
    <property type="entry name" value="His_Phos_1"/>
    <property type="match status" value="1"/>
</dbReference>
<comment type="caution">
    <text evidence="8">The sequence shown here is derived from an EMBL/GenBank/DDBJ whole genome shotgun (WGS) entry which is preliminary data.</text>
</comment>
<feature type="binding site" evidence="5">
    <location>
        <position position="174"/>
    </location>
    <ligand>
        <name>substrate</name>
    </ligand>
</feature>
<dbReference type="Gene3D" id="3.40.50.1240">
    <property type="entry name" value="Phosphoglycerate mutase-like"/>
    <property type="match status" value="1"/>
</dbReference>
<sequence>MMIAMHRGLGLFVYTSILLIPVDTATMILVRGFSPQSQFRISRGLLRRSLAVNGEQNEVNSQKKRTETSLPPVPENAHRIVLMRHGESEFNNANIFTGWCDVALTPRGRVEASEAGEVFRSHDLTFRHCYCSMLTRAIVTAQRALEAGGVSYTPISYDWRLNERHYGALQGLSKERTAERLGRERVMGWRRSYYARPPEMTEGHPHYAIINYDARYQNLGNSVPLTESLEDCQTRVIEAWKDIVQDTMQADADGASSHSLIVAHANTLRALVMHIDSIPAEEIEDLNIPTGIPFYYNLCKTTGQVLAVDDKDQGEYVKGESLGGFRGVYISDDRKKRSFLERRRAANDPWLWALHDDQVARSMLVGREEESGAKEKIEDLADMAKEALKNTELFSNVGSKDL</sequence>
<comment type="catalytic activity">
    <reaction evidence="7">
        <text>(2R)-2-phosphoglycerate = (2R)-3-phosphoglycerate</text>
        <dbReference type="Rhea" id="RHEA:15901"/>
        <dbReference type="ChEBI" id="CHEBI:58272"/>
        <dbReference type="ChEBI" id="CHEBI:58289"/>
        <dbReference type="EC" id="5.4.2.11"/>
    </reaction>
</comment>
<name>A0A9N8DEN3_9STRA</name>
<evidence type="ECO:0000256" key="1">
    <source>
        <dbReference type="ARBA" id="ARBA00006717"/>
    </source>
</evidence>
<dbReference type="InterPro" id="IPR029033">
    <property type="entry name" value="His_PPase_superfam"/>
</dbReference>
<reference evidence="8" key="1">
    <citation type="submission" date="2020-06" db="EMBL/GenBank/DDBJ databases">
        <authorList>
            <consortium name="Plant Systems Biology data submission"/>
        </authorList>
    </citation>
    <scope>NUCLEOTIDE SEQUENCE</scope>
    <source>
        <strain evidence="8">D6</strain>
    </source>
</reference>
<evidence type="ECO:0000256" key="7">
    <source>
        <dbReference type="RuleBase" id="RU004511"/>
    </source>
</evidence>
<dbReference type="OrthoDB" id="354304at2759"/>
<evidence type="ECO:0000256" key="4">
    <source>
        <dbReference type="PIRSR" id="PIRSR613078-1"/>
    </source>
</evidence>
<organism evidence="8 9">
    <name type="scientific">Seminavis robusta</name>
    <dbReference type="NCBI Taxonomy" id="568900"/>
    <lineage>
        <taxon>Eukaryota</taxon>
        <taxon>Sar</taxon>
        <taxon>Stramenopiles</taxon>
        <taxon>Ochrophyta</taxon>
        <taxon>Bacillariophyta</taxon>
        <taxon>Bacillariophyceae</taxon>
        <taxon>Bacillariophycidae</taxon>
        <taxon>Naviculales</taxon>
        <taxon>Naviculaceae</taxon>
        <taxon>Seminavis</taxon>
    </lineage>
</organism>
<dbReference type="EMBL" id="CAICTM010000119">
    <property type="protein sequence ID" value="CAB9501872.1"/>
    <property type="molecule type" value="Genomic_DNA"/>
</dbReference>
<evidence type="ECO:0000313" key="9">
    <source>
        <dbReference type="Proteomes" id="UP001153069"/>
    </source>
</evidence>
<protein>
    <recommendedName>
        <fullName evidence="7">Phosphoglycerate mutase</fullName>
        <ecNumber evidence="7">5.4.2.11</ecNumber>
    </recommendedName>
</protein>